<dbReference type="InterPro" id="IPR036271">
    <property type="entry name" value="Tet_transcr_reg_TetR-rel_C_sf"/>
</dbReference>
<dbReference type="EMBL" id="CP012949">
    <property type="protein sequence ID" value="ANB10686.1"/>
    <property type="molecule type" value="Genomic_DNA"/>
</dbReference>
<dbReference type="PRINTS" id="PR00455">
    <property type="entry name" value="HTHTETR"/>
</dbReference>
<keyword evidence="3" id="KW-0804">Transcription</keyword>
<accession>Q0JW81</accession>
<dbReference type="PANTHER" id="PTHR30055:SF234">
    <property type="entry name" value="HTH-TYPE TRANSCRIPTIONAL REGULATOR BETI"/>
    <property type="match status" value="1"/>
</dbReference>
<dbReference type="InterPro" id="IPR050109">
    <property type="entry name" value="HTH-type_TetR-like_transc_reg"/>
</dbReference>
<dbReference type="AlphaFoldDB" id="Q0JW81"/>
<keyword evidence="2 4" id="KW-0238">DNA-binding</keyword>
<dbReference type="EMBL" id="AM279694">
    <property type="protein sequence ID" value="CAK51048.1"/>
    <property type="molecule type" value="Genomic_DNA"/>
</dbReference>
<dbReference type="OrthoDB" id="3237195at2"/>
<evidence type="ECO:0000313" key="9">
    <source>
        <dbReference type="EMBL" id="CAK51286.1"/>
    </source>
</evidence>
<feature type="domain" description="HTH tetR-type" evidence="6">
    <location>
        <begin position="8"/>
        <end position="68"/>
    </location>
</feature>
<dbReference type="NCBIfam" id="NF041196">
    <property type="entry name" value="ScbR_bind_reg"/>
    <property type="match status" value="1"/>
</dbReference>
<dbReference type="SUPFAM" id="SSF48498">
    <property type="entry name" value="Tetracyclin repressor-like, C-terminal domain"/>
    <property type="match status" value="1"/>
</dbReference>
<evidence type="ECO:0000256" key="5">
    <source>
        <dbReference type="SAM" id="MobiDB-lite"/>
    </source>
</evidence>
<reference evidence="10" key="2">
    <citation type="submission" date="2015-10" db="EMBL/GenBank/DDBJ databases">
        <title>Complete genome sequence of Streptomyces ambofaciens DSM 40697.</title>
        <authorList>
            <person name="Thibessard A."/>
            <person name="Leblond P."/>
        </authorList>
    </citation>
    <scope>NUCLEOTIDE SEQUENCE [LARGE SCALE GENOMIC DNA]</scope>
    <source>
        <strain evidence="10">DSM 40697</strain>
    </source>
</reference>
<dbReference type="InterPro" id="IPR047923">
    <property type="entry name" value="ArpA-like"/>
</dbReference>
<dbReference type="PATRIC" id="fig|1889.10.peg.215"/>
<evidence type="ECO:0000313" key="7">
    <source>
        <dbReference type="EMBL" id="ANB04154.1"/>
    </source>
</evidence>
<keyword evidence="1" id="KW-0805">Transcription regulation</keyword>
<dbReference type="SUPFAM" id="SSF46689">
    <property type="entry name" value="Homeodomain-like"/>
    <property type="match status" value="1"/>
</dbReference>
<dbReference type="Pfam" id="PF00440">
    <property type="entry name" value="TetR_N"/>
    <property type="match status" value="1"/>
</dbReference>
<reference evidence="7 10" key="3">
    <citation type="journal article" date="2016" name="Genome Announc.">
        <title>Complete Genome Sequence of Streptomyces ambofaciens DSM 40697, a Paradigm for Genome Plasticity Studies.</title>
        <authorList>
            <person name="Thibessard A."/>
            <person name="Leblond P."/>
        </authorList>
    </citation>
    <scope>NUCLEOTIDE SEQUENCE [LARGE SCALE GENOMIC DNA]</scope>
    <source>
        <strain evidence="7 10">DSM 40697</strain>
    </source>
</reference>
<dbReference type="GO" id="GO:0000976">
    <property type="term" value="F:transcription cis-regulatory region binding"/>
    <property type="evidence" value="ECO:0007669"/>
    <property type="project" value="TreeGrafter"/>
</dbReference>
<proteinExistence type="predicted"/>
<dbReference type="GO" id="GO:0003700">
    <property type="term" value="F:DNA-binding transcription factor activity"/>
    <property type="evidence" value="ECO:0007669"/>
    <property type="project" value="TreeGrafter"/>
</dbReference>
<feature type="DNA-binding region" description="H-T-H motif" evidence="4">
    <location>
        <begin position="31"/>
        <end position="50"/>
    </location>
</feature>
<evidence type="ECO:0000259" key="6">
    <source>
        <dbReference type="PROSITE" id="PS50977"/>
    </source>
</evidence>
<dbReference type="InterPro" id="IPR009057">
    <property type="entry name" value="Homeodomain-like_sf"/>
</dbReference>
<evidence type="ECO:0000256" key="1">
    <source>
        <dbReference type="ARBA" id="ARBA00023015"/>
    </source>
</evidence>
<keyword evidence="10" id="KW-1185">Reference proteome</keyword>
<evidence type="ECO:0000313" key="10">
    <source>
        <dbReference type="Proteomes" id="UP000076720"/>
    </source>
</evidence>
<dbReference type="PROSITE" id="PS50977">
    <property type="entry name" value="HTH_TETR_2"/>
    <property type="match status" value="1"/>
</dbReference>
<evidence type="ECO:0000256" key="3">
    <source>
        <dbReference type="ARBA" id="ARBA00023163"/>
    </source>
</evidence>
<gene>
    <name evidence="9" type="ORF">DSMT0205</name>
    <name evidence="7" type="ORF">SAM40697_0191</name>
    <name evidence="8" type="ORF">SAM40697_6734</name>
</gene>
<evidence type="ECO:0000313" key="8">
    <source>
        <dbReference type="EMBL" id="ANB10686.1"/>
    </source>
</evidence>
<evidence type="ECO:0000256" key="2">
    <source>
        <dbReference type="ARBA" id="ARBA00023125"/>
    </source>
</evidence>
<dbReference type="Proteomes" id="UP000076720">
    <property type="component" value="Chromosome"/>
</dbReference>
<dbReference type="RefSeq" id="WP_063480899.1">
    <property type="nucleotide sequence ID" value="NZ_CP012949.1"/>
</dbReference>
<reference evidence="9" key="1">
    <citation type="journal article" date="2006" name="J. Bacteriol.">
        <title>Intraspecific variability of the terminal inverted repeats of the linear chromosome of Streptomyces ambofaciens.</title>
        <authorList>
            <person name="Choulet F."/>
            <person name="Gallois A."/>
            <person name="Aigle B."/>
            <person name="Mangenot S."/>
            <person name="Gerbaud C."/>
            <person name="Truong C."/>
            <person name="Francou F.X."/>
            <person name="Borges F."/>
            <person name="Fourrier C."/>
            <person name="Guerineau M."/>
            <person name="Decaris B."/>
            <person name="Barbe V."/>
            <person name="Pernodet J.L."/>
            <person name="Leblond P."/>
        </authorList>
    </citation>
    <scope>NUCLEOTIDE SEQUENCE</scope>
    <source>
        <strain evidence="9">DSM40697</strain>
    </source>
</reference>
<dbReference type="PROSITE" id="PS01081">
    <property type="entry name" value="HTH_TETR_1"/>
    <property type="match status" value="1"/>
</dbReference>
<dbReference type="PANTHER" id="PTHR30055">
    <property type="entry name" value="HTH-TYPE TRANSCRIPTIONAL REGULATOR RUTR"/>
    <property type="match status" value="1"/>
</dbReference>
<protein>
    <submittedName>
        <fullName evidence="7">Gamma-butyrolactone-binding protein</fullName>
    </submittedName>
    <submittedName>
        <fullName evidence="9">Putative gamma-butyrolactone binding protein</fullName>
    </submittedName>
</protein>
<dbReference type="EMBL" id="AM279695">
    <property type="protein sequence ID" value="CAK51286.1"/>
    <property type="molecule type" value="Genomic_DNA"/>
</dbReference>
<dbReference type="InterPro" id="IPR023772">
    <property type="entry name" value="DNA-bd_HTH_TetR-type_CS"/>
</dbReference>
<sequence>MARQERAIRTQLSILKAAAEVFDSHGYEAATIGEILRRAGVTKGALYFHFPSKQALAEGVLEQQFSVIRVPPGPCRLQEFVDTGLIVAYRMRRDPLVSAVARLSLEQELRAEYGSSAIRQWIGASEVLLGAAKEQGELLPHVVPAESAWLFSAAWTGTQLYSQILLGREDLEERVVALFRHLLPSIAVPAVLSSLEITAERAARLGSASDALLEGPGEQADSPQEERTQQAAAAATA</sequence>
<name>Q0JW81_STRAM</name>
<dbReference type="InterPro" id="IPR001647">
    <property type="entry name" value="HTH_TetR"/>
</dbReference>
<dbReference type="Gene3D" id="1.10.357.10">
    <property type="entry name" value="Tetracycline Repressor, domain 2"/>
    <property type="match status" value="1"/>
</dbReference>
<organism evidence="9">
    <name type="scientific">Streptomyces ambofaciens</name>
    <dbReference type="NCBI Taxonomy" id="1889"/>
    <lineage>
        <taxon>Bacteria</taxon>
        <taxon>Bacillati</taxon>
        <taxon>Actinomycetota</taxon>
        <taxon>Actinomycetes</taxon>
        <taxon>Kitasatosporales</taxon>
        <taxon>Streptomycetaceae</taxon>
        <taxon>Streptomyces</taxon>
    </lineage>
</organism>
<evidence type="ECO:0000256" key="4">
    <source>
        <dbReference type="PROSITE-ProRule" id="PRU00335"/>
    </source>
</evidence>
<dbReference type="EMBL" id="CP012949">
    <property type="protein sequence ID" value="ANB04154.1"/>
    <property type="molecule type" value="Genomic_DNA"/>
</dbReference>
<feature type="region of interest" description="Disordered" evidence="5">
    <location>
        <begin position="208"/>
        <end position="237"/>
    </location>
</feature>